<dbReference type="EMBL" id="JARKNE010000007">
    <property type="protein sequence ID" value="KAK5817717.1"/>
    <property type="molecule type" value="Genomic_DNA"/>
</dbReference>
<evidence type="ECO:0000313" key="2">
    <source>
        <dbReference type="Proteomes" id="UP001358586"/>
    </source>
</evidence>
<organism evidence="1 2">
    <name type="scientific">Gossypium arboreum</name>
    <name type="common">Tree cotton</name>
    <name type="synonym">Gossypium nanking</name>
    <dbReference type="NCBI Taxonomy" id="29729"/>
    <lineage>
        <taxon>Eukaryota</taxon>
        <taxon>Viridiplantae</taxon>
        <taxon>Streptophyta</taxon>
        <taxon>Embryophyta</taxon>
        <taxon>Tracheophyta</taxon>
        <taxon>Spermatophyta</taxon>
        <taxon>Magnoliopsida</taxon>
        <taxon>eudicotyledons</taxon>
        <taxon>Gunneridae</taxon>
        <taxon>Pentapetalae</taxon>
        <taxon>rosids</taxon>
        <taxon>malvids</taxon>
        <taxon>Malvales</taxon>
        <taxon>Malvaceae</taxon>
        <taxon>Malvoideae</taxon>
        <taxon>Gossypium</taxon>
    </lineage>
</organism>
<sequence length="194" mass="21127">MDGLWCSEMQFQVVTSGVDERTLKRKGVCAASLPTTMRVVAGLLVPSTLKVLLKFGYVSPYLTYPPHNPIKRTPYSTGFLPNYDNEAKSAMFKCCLWSGRKIYLFAKPIGVAKARMEAEATVAAADAPLHADNEWNISVVDDDALECTYGASSGLALELPSANEFVKSLTSGATDTAIDELEDLRRQLEALNAN</sequence>
<keyword evidence="2" id="KW-1185">Reference proteome</keyword>
<dbReference type="Proteomes" id="UP001358586">
    <property type="component" value="Chromosome 7"/>
</dbReference>
<reference evidence="1 2" key="1">
    <citation type="submission" date="2023-03" db="EMBL/GenBank/DDBJ databases">
        <title>WGS of Gossypium arboreum.</title>
        <authorList>
            <person name="Yu D."/>
        </authorList>
    </citation>
    <scope>NUCLEOTIDE SEQUENCE [LARGE SCALE GENOMIC DNA]</scope>
    <source>
        <tissue evidence="1">Leaf</tissue>
    </source>
</reference>
<protein>
    <submittedName>
        <fullName evidence="1">Uncharacterized protein</fullName>
    </submittedName>
</protein>
<accession>A0ABR0P8X8</accession>
<comment type="caution">
    <text evidence="1">The sequence shown here is derived from an EMBL/GenBank/DDBJ whole genome shotgun (WGS) entry which is preliminary data.</text>
</comment>
<proteinExistence type="predicted"/>
<name>A0ABR0P8X8_GOSAR</name>
<gene>
    <name evidence="1" type="ORF">PVK06_022645</name>
</gene>
<dbReference type="Gene3D" id="3.40.50.720">
    <property type="entry name" value="NAD(P)-binding Rossmann-like Domain"/>
    <property type="match status" value="1"/>
</dbReference>
<evidence type="ECO:0000313" key="1">
    <source>
        <dbReference type="EMBL" id="KAK5817717.1"/>
    </source>
</evidence>